<accession>A0A1I7XRW7</accession>
<organism evidence="1 2">
    <name type="scientific">Heterorhabditis bacteriophora</name>
    <name type="common">Entomopathogenic nematode worm</name>
    <dbReference type="NCBI Taxonomy" id="37862"/>
    <lineage>
        <taxon>Eukaryota</taxon>
        <taxon>Metazoa</taxon>
        <taxon>Ecdysozoa</taxon>
        <taxon>Nematoda</taxon>
        <taxon>Chromadorea</taxon>
        <taxon>Rhabditida</taxon>
        <taxon>Rhabditina</taxon>
        <taxon>Rhabditomorpha</taxon>
        <taxon>Strongyloidea</taxon>
        <taxon>Heterorhabditidae</taxon>
        <taxon>Heterorhabditis</taxon>
    </lineage>
</organism>
<dbReference type="Proteomes" id="UP000095283">
    <property type="component" value="Unplaced"/>
</dbReference>
<keyword evidence="1" id="KW-1185">Reference proteome</keyword>
<evidence type="ECO:0000313" key="2">
    <source>
        <dbReference type="WBParaSite" id="Hba_20228"/>
    </source>
</evidence>
<protein>
    <submittedName>
        <fullName evidence="2">Ovule protein</fullName>
    </submittedName>
</protein>
<dbReference type="AlphaFoldDB" id="A0A1I7XRW7"/>
<sequence length="67" mass="7636">MYKQPLSPDILTMLVTSNITAGRSINSQRNGDQVPVESHMAHEDWHWKENGTNTNRQLLLENSLVMS</sequence>
<proteinExistence type="predicted"/>
<evidence type="ECO:0000313" key="1">
    <source>
        <dbReference type="Proteomes" id="UP000095283"/>
    </source>
</evidence>
<dbReference type="WBParaSite" id="Hba_20228">
    <property type="protein sequence ID" value="Hba_20228"/>
    <property type="gene ID" value="Hba_20228"/>
</dbReference>
<reference evidence="2" key="1">
    <citation type="submission" date="2016-11" db="UniProtKB">
        <authorList>
            <consortium name="WormBaseParasite"/>
        </authorList>
    </citation>
    <scope>IDENTIFICATION</scope>
</reference>
<name>A0A1I7XRW7_HETBA</name>